<reference evidence="3 4" key="1">
    <citation type="journal article" date="2020" name="Biotechnol. Biofuels">
        <title>New insights from the biogas microbiome by comprehensive genome-resolved metagenomics of nearly 1600 species originating from multiple anaerobic digesters.</title>
        <authorList>
            <person name="Campanaro S."/>
            <person name="Treu L."/>
            <person name="Rodriguez-R L.M."/>
            <person name="Kovalovszki A."/>
            <person name="Ziels R.M."/>
            <person name="Maus I."/>
            <person name="Zhu X."/>
            <person name="Kougias P.G."/>
            <person name="Basile A."/>
            <person name="Luo G."/>
            <person name="Schluter A."/>
            <person name="Konstantinidis K.T."/>
            <person name="Angelidaki I."/>
        </authorList>
    </citation>
    <scope>NUCLEOTIDE SEQUENCE [LARGE SCALE GENOMIC DNA]</scope>
    <source>
        <strain evidence="3">AS07pgkLD_105</strain>
    </source>
</reference>
<dbReference type="Pfam" id="PF02861">
    <property type="entry name" value="Clp_N"/>
    <property type="match status" value="1"/>
</dbReference>
<evidence type="ECO:0000259" key="2">
    <source>
        <dbReference type="PROSITE" id="PS51903"/>
    </source>
</evidence>
<dbReference type="Proteomes" id="UP000589373">
    <property type="component" value="Unassembled WGS sequence"/>
</dbReference>
<organism evidence="3 4">
    <name type="scientific">Trichococcus flocculiformis</name>
    <dbReference type="NCBI Taxonomy" id="82803"/>
    <lineage>
        <taxon>Bacteria</taxon>
        <taxon>Bacillati</taxon>
        <taxon>Bacillota</taxon>
        <taxon>Bacilli</taxon>
        <taxon>Lactobacillales</taxon>
        <taxon>Carnobacteriaceae</taxon>
        <taxon>Trichococcus</taxon>
    </lineage>
</organism>
<dbReference type="PROSITE" id="PS51903">
    <property type="entry name" value="CLP_R"/>
    <property type="match status" value="1"/>
</dbReference>
<gene>
    <name evidence="3" type="ORF">GX662_07305</name>
</gene>
<evidence type="ECO:0000313" key="4">
    <source>
        <dbReference type="Proteomes" id="UP000589373"/>
    </source>
</evidence>
<keyword evidence="1" id="KW-0677">Repeat</keyword>
<sequence length="55" mass="6351">MEMEKMTTALQQAIAEAQRIAMVRKHQTIDVAHLWKIFLQPDSFARNFYIDSGVA</sequence>
<feature type="domain" description="Clp R" evidence="2">
    <location>
        <begin position="3"/>
        <end position="55"/>
    </location>
</feature>
<dbReference type="RefSeq" id="WP_276646156.1">
    <property type="nucleotide sequence ID" value="NZ_JAAZCD010000164.1"/>
</dbReference>
<dbReference type="SUPFAM" id="SSF81923">
    <property type="entry name" value="Double Clp-N motif"/>
    <property type="match status" value="1"/>
</dbReference>
<comment type="caution">
    <text evidence="3">The sequence shown here is derived from an EMBL/GenBank/DDBJ whole genome shotgun (WGS) entry which is preliminary data.</text>
</comment>
<protein>
    <recommendedName>
        <fullName evidence="2">Clp R domain-containing protein</fullName>
    </recommendedName>
</protein>
<evidence type="ECO:0000313" key="3">
    <source>
        <dbReference type="EMBL" id="NLD32054.1"/>
    </source>
</evidence>
<dbReference type="InterPro" id="IPR004176">
    <property type="entry name" value="Clp_R_N"/>
</dbReference>
<accession>A0A847D6P6</accession>
<dbReference type="EMBL" id="JAAZCD010000164">
    <property type="protein sequence ID" value="NLD32054.1"/>
    <property type="molecule type" value="Genomic_DNA"/>
</dbReference>
<dbReference type="InterPro" id="IPR036628">
    <property type="entry name" value="Clp_N_dom_sf"/>
</dbReference>
<dbReference type="Gene3D" id="1.10.1780.10">
    <property type="entry name" value="Clp, N-terminal domain"/>
    <property type="match status" value="1"/>
</dbReference>
<evidence type="ECO:0000256" key="1">
    <source>
        <dbReference type="PROSITE-ProRule" id="PRU01251"/>
    </source>
</evidence>
<dbReference type="AlphaFoldDB" id="A0A847D6P6"/>
<name>A0A847D6P6_9LACT</name>
<proteinExistence type="predicted"/>
<feature type="non-terminal residue" evidence="3">
    <location>
        <position position="55"/>
    </location>
</feature>